<keyword evidence="6" id="KW-0833">Ubl conjugation pathway</keyword>
<comment type="caution">
    <text evidence="10">The sequence shown here is derived from an EMBL/GenBank/DDBJ whole genome shotgun (WGS) entry which is preliminary data.</text>
</comment>
<dbReference type="GO" id="GO:0016567">
    <property type="term" value="P:protein ubiquitination"/>
    <property type="evidence" value="ECO:0007669"/>
    <property type="project" value="TreeGrafter"/>
</dbReference>
<dbReference type="GO" id="GO:0061630">
    <property type="term" value="F:ubiquitin protein ligase activity"/>
    <property type="evidence" value="ECO:0007669"/>
    <property type="project" value="UniProtKB-EC"/>
</dbReference>
<evidence type="ECO:0000256" key="2">
    <source>
        <dbReference type="ARBA" id="ARBA00012483"/>
    </source>
</evidence>
<evidence type="ECO:0000256" key="6">
    <source>
        <dbReference type="ARBA" id="ARBA00022786"/>
    </source>
</evidence>
<evidence type="ECO:0000256" key="1">
    <source>
        <dbReference type="ARBA" id="ARBA00000900"/>
    </source>
</evidence>
<gene>
    <name evidence="10" type="primary">RHC1A_2</name>
    <name evidence="10" type="ORF">CFP56_040425</name>
</gene>
<dbReference type="InterPro" id="IPR013083">
    <property type="entry name" value="Znf_RING/FYVE/PHD"/>
</dbReference>
<keyword evidence="5 8" id="KW-0863">Zinc-finger</keyword>
<evidence type="ECO:0000256" key="7">
    <source>
        <dbReference type="ARBA" id="ARBA00022833"/>
    </source>
</evidence>
<name>A0AAW0IZ27_QUESU</name>
<protein>
    <recommendedName>
        <fullName evidence="2">RING-type E3 ubiquitin transferase</fullName>
        <ecNumber evidence="2">2.3.2.27</ecNumber>
    </recommendedName>
</protein>
<dbReference type="PROSITE" id="PS50089">
    <property type="entry name" value="ZF_RING_2"/>
    <property type="match status" value="1"/>
</dbReference>
<dbReference type="EMBL" id="PKMF04000786">
    <property type="protein sequence ID" value="KAK7819341.1"/>
    <property type="molecule type" value="Genomic_DNA"/>
</dbReference>
<evidence type="ECO:0000256" key="8">
    <source>
        <dbReference type="PROSITE-ProRule" id="PRU00175"/>
    </source>
</evidence>
<sequence length="487" mass="56476">MSLTGRSRVTVNGIRRMRTFHYFWCQICRRTVRINSSTNPYETLCPYCFSELRLELDISRHRLVTAGLTAVEPSPAIRSLDTLARLLDPALSSSSSIRRPNTHFGRRLEWVSETENDPVQQSWITLQFVAPPRPTRPISPPPNIMRTFHYFWCQICRRTVRINSSTNPYETLCPYCFSELRLELDISRHRLVTAGLTAVEPSPAIQSLDTLARLLDPALSSSSSIRRPNTDFGRRLEWVSETESDPVQQSWITLQFVAPPRPTRPISPPPNMSLQDNNTSDFTFGNTLNEFIEGMALLNDLPGPPPARSLAIEALPMVKVTRRLLDNDPSCPICKEEFELGGEVREMPCKHFYHNDCIVPWLSIHNTCPVCRHELLLQDTTSNNDLEDTNDHDGFRFENETNGLNWWWSQLYSLWPLRALSNWTHRFLYSEDTRYPDGKRFESKHSMCFILFQHIAWMVKINYCNYFQDSPDETMLKFGRYVSIPYM</sequence>
<evidence type="ECO:0000259" key="9">
    <source>
        <dbReference type="PROSITE" id="PS50089"/>
    </source>
</evidence>
<dbReference type="Proteomes" id="UP000237347">
    <property type="component" value="Unassembled WGS sequence"/>
</dbReference>
<evidence type="ECO:0000256" key="4">
    <source>
        <dbReference type="ARBA" id="ARBA00022723"/>
    </source>
</evidence>
<reference evidence="10 11" key="1">
    <citation type="journal article" date="2018" name="Sci. Data">
        <title>The draft genome sequence of cork oak.</title>
        <authorList>
            <person name="Ramos A.M."/>
            <person name="Usie A."/>
            <person name="Barbosa P."/>
            <person name="Barros P.M."/>
            <person name="Capote T."/>
            <person name="Chaves I."/>
            <person name="Simoes F."/>
            <person name="Abreu I."/>
            <person name="Carrasquinho I."/>
            <person name="Faro C."/>
            <person name="Guimaraes J.B."/>
            <person name="Mendonca D."/>
            <person name="Nobrega F."/>
            <person name="Rodrigues L."/>
            <person name="Saibo N.J.M."/>
            <person name="Varela M.C."/>
            <person name="Egas C."/>
            <person name="Matos J."/>
            <person name="Miguel C.M."/>
            <person name="Oliveira M.M."/>
            <person name="Ricardo C.P."/>
            <person name="Goncalves S."/>
        </authorList>
    </citation>
    <scope>NUCLEOTIDE SEQUENCE [LARGE SCALE GENOMIC DNA]</scope>
    <source>
        <strain evidence="11">cv. HL8</strain>
    </source>
</reference>
<dbReference type="PANTHER" id="PTHR15710:SF18">
    <property type="entry name" value="RING-TYPE E3 UBIQUITIN TRANSFERASE"/>
    <property type="match status" value="1"/>
</dbReference>
<keyword evidence="3" id="KW-0808">Transferase</keyword>
<dbReference type="SUPFAM" id="SSF57850">
    <property type="entry name" value="RING/U-box"/>
    <property type="match status" value="1"/>
</dbReference>
<dbReference type="GO" id="GO:0008270">
    <property type="term" value="F:zinc ion binding"/>
    <property type="evidence" value="ECO:0007669"/>
    <property type="project" value="UniProtKB-KW"/>
</dbReference>
<evidence type="ECO:0000256" key="3">
    <source>
        <dbReference type="ARBA" id="ARBA00022679"/>
    </source>
</evidence>
<feature type="domain" description="RING-type" evidence="9">
    <location>
        <begin position="331"/>
        <end position="372"/>
    </location>
</feature>
<keyword evidence="11" id="KW-1185">Reference proteome</keyword>
<dbReference type="SMART" id="SM00184">
    <property type="entry name" value="RING"/>
    <property type="match status" value="1"/>
</dbReference>
<evidence type="ECO:0000313" key="11">
    <source>
        <dbReference type="Proteomes" id="UP000237347"/>
    </source>
</evidence>
<dbReference type="EC" id="2.3.2.27" evidence="2"/>
<evidence type="ECO:0000256" key="5">
    <source>
        <dbReference type="ARBA" id="ARBA00022771"/>
    </source>
</evidence>
<dbReference type="FunFam" id="3.30.40.10:FF:000022">
    <property type="entry name" value="E3 ubiquitin-protein ligase RING1-like"/>
    <property type="match status" value="1"/>
</dbReference>
<dbReference type="InterPro" id="IPR001841">
    <property type="entry name" value="Znf_RING"/>
</dbReference>
<dbReference type="Gene3D" id="3.30.40.10">
    <property type="entry name" value="Zinc/RING finger domain, C3HC4 (zinc finger)"/>
    <property type="match status" value="1"/>
</dbReference>
<dbReference type="CDD" id="cd16667">
    <property type="entry name" value="RING-H2_RNF126-like"/>
    <property type="match status" value="1"/>
</dbReference>
<comment type="catalytic activity">
    <reaction evidence="1">
        <text>S-ubiquitinyl-[E2 ubiquitin-conjugating enzyme]-L-cysteine + [acceptor protein]-L-lysine = [E2 ubiquitin-conjugating enzyme]-L-cysteine + N(6)-ubiquitinyl-[acceptor protein]-L-lysine.</text>
        <dbReference type="EC" id="2.3.2.27"/>
    </reaction>
</comment>
<keyword evidence="4" id="KW-0479">Metal-binding</keyword>
<dbReference type="AlphaFoldDB" id="A0AAW0IZ27"/>
<evidence type="ECO:0000313" key="10">
    <source>
        <dbReference type="EMBL" id="KAK7819341.1"/>
    </source>
</evidence>
<accession>A0AAW0IZ27</accession>
<keyword evidence="7" id="KW-0862">Zinc</keyword>
<dbReference type="PANTHER" id="PTHR15710">
    <property type="entry name" value="E3 UBIQUITIN-PROTEIN LIGASE PRAJA"/>
    <property type="match status" value="1"/>
</dbReference>
<proteinExistence type="predicted"/>
<organism evidence="10 11">
    <name type="scientific">Quercus suber</name>
    <name type="common">Cork oak</name>
    <dbReference type="NCBI Taxonomy" id="58331"/>
    <lineage>
        <taxon>Eukaryota</taxon>
        <taxon>Viridiplantae</taxon>
        <taxon>Streptophyta</taxon>
        <taxon>Embryophyta</taxon>
        <taxon>Tracheophyta</taxon>
        <taxon>Spermatophyta</taxon>
        <taxon>Magnoliopsida</taxon>
        <taxon>eudicotyledons</taxon>
        <taxon>Gunneridae</taxon>
        <taxon>Pentapetalae</taxon>
        <taxon>rosids</taxon>
        <taxon>fabids</taxon>
        <taxon>Fagales</taxon>
        <taxon>Fagaceae</taxon>
        <taxon>Quercus</taxon>
    </lineage>
</organism>
<dbReference type="GO" id="GO:0005737">
    <property type="term" value="C:cytoplasm"/>
    <property type="evidence" value="ECO:0007669"/>
    <property type="project" value="TreeGrafter"/>
</dbReference>
<dbReference type="Pfam" id="PF13639">
    <property type="entry name" value="zf-RING_2"/>
    <property type="match status" value="1"/>
</dbReference>